<protein>
    <submittedName>
        <fullName evidence="1">Uncharacterized protein</fullName>
    </submittedName>
</protein>
<evidence type="ECO:0000313" key="1">
    <source>
        <dbReference type="EMBL" id="WAL58971.1"/>
    </source>
</evidence>
<dbReference type="RefSeq" id="WP_268608438.1">
    <property type="nucleotide sequence ID" value="NZ_CP113797.1"/>
</dbReference>
<reference evidence="1" key="1">
    <citation type="submission" date="2022-12" db="EMBL/GenBank/DDBJ databases">
        <title>Polyphasic identification of a Novel Hot-Spring Cyanobacterium Ocullathermofonsia sinensis gen nov. sp. nov. and Genomic Insights on its Adaptations to the Thermal Habitat.</title>
        <authorList>
            <person name="Daroch M."/>
            <person name="Tang J."/>
            <person name="Jiang Y."/>
        </authorList>
    </citation>
    <scope>NUCLEOTIDE SEQUENCE</scope>
    <source>
        <strain evidence="1">PKUAC-SCTA174</strain>
    </source>
</reference>
<dbReference type="KEGG" id="tsin:OXH18_17565"/>
<name>A0A9E8Z9V0_9CYAN</name>
<dbReference type="EMBL" id="CP113797">
    <property type="protein sequence ID" value="WAL58971.1"/>
    <property type="molecule type" value="Genomic_DNA"/>
</dbReference>
<dbReference type="AlphaFoldDB" id="A0A9E8Z9V0"/>
<dbReference type="Gene3D" id="3.90.1480.10">
    <property type="entry name" value="Alpha-2,3-sialyltransferase"/>
    <property type="match status" value="1"/>
</dbReference>
<organism evidence="1 2">
    <name type="scientific">Thermocoleostomius sinensis A174</name>
    <dbReference type="NCBI Taxonomy" id="2016057"/>
    <lineage>
        <taxon>Bacteria</taxon>
        <taxon>Bacillati</taxon>
        <taxon>Cyanobacteriota</taxon>
        <taxon>Cyanophyceae</taxon>
        <taxon>Oculatellales</taxon>
        <taxon>Oculatellaceae</taxon>
        <taxon>Thermocoleostomius</taxon>
    </lineage>
</organism>
<accession>A0A9E8Z9V0</accession>
<sequence>MEKTIIVIGNGPSLRGFDFAALNKVDTLGMNAAYRYWDRINWYPTHYCCLDSELIATHHQAIKRLVEEGQVKTAFLDGRFLEFFPDASKDKRYVFLDQFLLYWYQKRGAEFGLPFIESSIFQSAQPSKVTTGSYSVRYAIYLGYQRVALLGIDLQYIEQIPEAENTEGIQLVMKKTPSRNPNYFFDDYQQAGDKFQIPNPKVHNFDLHPTSFESLRDDILLKNLDVEVINCNLKSELHARGILPYKPLWKVLDQPGLGALVIPTQVREREQILNNLKLWQIPGFTPFLHLRGRKKPKLIFTFTGVEDEALKQEIIEEFKTSELLQNCFSELEFYFFVLPDGEDIYIRDRSLPVGKKGYKSGPNQQFFRGIFALQDSCHYAFFMETDCVPLRPDWLGALYDLVQTAEEFWILGSPYKGQDTLARKYARHINGNAIYAVGDRRFIEFVQKWQALLDETTEKIDSGMAYDCLLENFFAAEFGSNLSSPFQPVDPSSEGWQLFQEISPYLRYTNYILNYSAKRDLEKAEPTLLLHSRKNYSESYILHNRTICDSICRQVLAEDFKVRPKAEEFAQLLDVLAQELASGFTFCGIQFEGKSYPTQKGFVVGNHSAKDWVVLHYNKAIELGDLIQVDISLLMVKSCELSIGFYPRGCNPFEGVRRTFHCQAGTEKIALQLNVSRSHDGISLEFGSDDFNEVELILTNISFHCQTISQVSIESLDKA</sequence>
<evidence type="ECO:0000313" key="2">
    <source>
        <dbReference type="Proteomes" id="UP001163152"/>
    </source>
</evidence>
<dbReference type="Proteomes" id="UP001163152">
    <property type="component" value="Chromosome"/>
</dbReference>
<proteinExistence type="predicted"/>
<keyword evidence="2" id="KW-1185">Reference proteome</keyword>
<gene>
    <name evidence="1" type="ORF">OXH18_17565</name>
</gene>